<feature type="signal peptide" evidence="1">
    <location>
        <begin position="1"/>
        <end position="27"/>
    </location>
</feature>
<accession>A0A0N0P4A9</accession>
<protein>
    <recommendedName>
        <fullName evidence="4">Leishmanolysin</fullName>
    </recommendedName>
</protein>
<dbReference type="Proteomes" id="UP000038009">
    <property type="component" value="Unassembled WGS sequence"/>
</dbReference>
<sequence length="360" mass="38389">MPPPCARQAFWLLMIVMAFTLSQNVCAAAKTCGGNACTPYVPAANRGTGCVRKNPINLRFLLDMATENSYKVKDVVQTQATYALAPCVDDLSALALNSAPFLTSGYAVTNTTPPAQTSYFFSSSRTDKYLSVYGFGMSNQTARPEIGVSPGAVLVAKNGLDACGNAATVGVVTILSLEIGLRRGFFSYLGFSNKSTSMVANPNYDPKLCKEGNSFAGSHNTAASTPPDKIDYCSKAISTTIAENHVQPARVGFVPTCNERDQCMLGDPDMYVCIGNVTGQKNCGMCFSDATALAANSSLTVWVRYVGTDLNNVVLTSGGDNPMDYSSFVSSEAFQTISRKFNSLIRGNFSEFGLPVGFLR</sequence>
<evidence type="ECO:0000256" key="1">
    <source>
        <dbReference type="SAM" id="SignalP"/>
    </source>
</evidence>
<dbReference type="OrthoDB" id="271973at2759"/>
<proteinExistence type="predicted"/>
<evidence type="ECO:0008006" key="4">
    <source>
        <dbReference type="Google" id="ProtNLM"/>
    </source>
</evidence>
<reference evidence="2 3" key="1">
    <citation type="journal article" date="2015" name="PLoS Pathog.">
        <title>Leptomonas seymouri: Adaptations to the Dixenous Life Cycle Analyzed by Genome Sequencing, Transcriptome Profiling and Co-infection with Leishmania donovani.</title>
        <authorList>
            <person name="Kraeva N."/>
            <person name="Butenko A."/>
            <person name="Hlavacova J."/>
            <person name="Kostygov A."/>
            <person name="Myskova J."/>
            <person name="Grybchuk D."/>
            <person name="Lestinova T."/>
            <person name="Votypka J."/>
            <person name="Volf P."/>
            <person name="Opperdoes F."/>
            <person name="Flegontov P."/>
            <person name="Lukes J."/>
            <person name="Yurchenko V."/>
        </authorList>
    </citation>
    <scope>NUCLEOTIDE SEQUENCE [LARGE SCALE GENOMIC DNA]</scope>
    <source>
        <strain evidence="2 3">ATCC 30220</strain>
    </source>
</reference>
<name>A0A0N0P4A9_LEPSE</name>
<dbReference type="AlphaFoldDB" id="A0A0N0P4A9"/>
<evidence type="ECO:0000313" key="3">
    <source>
        <dbReference type="Proteomes" id="UP000038009"/>
    </source>
</evidence>
<dbReference type="OMA" id="RMNLRFM"/>
<organism evidence="2 3">
    <name type="scientific">Leptomonas seymouri</name>
    <dbReference type="NCBI Taxonomy" id="5684"/>
    <lineage>
        <taxon>Eukaryota</taxon>
        <taxon>Discoba</taxon>
        <taxon>Euglenozoa</taxon>
        <taxon>Kinetoplastea</taxon>
        <taxon>Metakinetoplastina</taxon>
        <taxon>Trypanosomatida</taxon>
        <taxon>Trypanosomatidae</taxon>
        <taxon>Leishmaniinae</taxon>
        <taxon>Leptomonas</taxon>
    </lineage>
</organism>
<feature type="chain" id="PRO_5005857202" description="Leishmanolysin" evidence="1">
    <location>
        <begin position="28"/>
        <end position="360"/>
    </location>
</feature>
<comment type="caution">
    <text evidence="2">The sequence shown here is derived from an EMBL/GenBank/DDBJ whole genome shotgun (WGS) entry which is preliminary data.</text>
</comment>
<gene>
    <name evidence="2" type="ORF">ABL78_5845</name>
</gene>
<keyword evidence="3" id="KW-1185">Reference proteome</keyword>
<dbReference type="EMBL" id="LJSK01000209">
    <property type="protein sequence ID" value="KPI85079.1"/>
    <property type="molecule type" value="Genomic_DNA"/>
</dbReference>
<dbReference type="VEuPathDB" id="TriTrypDB:Lsey_0209_0030"/>
<evidence type="ECO:0000313" key="2">
    <source>
        <dbReference type="EMBL" id="KPI85079.1"/>
    </source>
</evidence>
<keyword evidence="1" id="KW-0732">Signal</keyword>